<dbReference type="AlphaFoldDB" id="A0A9W9IYE5"/>
<evidence type="ECO:0000313" key="1">
    <source>
        <dbReference type="EMBL" id="KAJ5185070.1"/>
    </source>
</evidence>
<sequence>MAPKYPEFEPQGNSLRLWMERADEPRCPISRTTLTLSDIDPEFWHVVSNPVSLTDDWALLSDTSDLTVDVPVSIQEPIYRFQSVIRIKGEFTFWIGRTGPGVIFMDNIRRSQDPMSFYMSEFAKAVYESHFPLESLKYVFVTTIIQKETLSFIRNCIYPREGLGFPPKEPQTWESPSPEFCGILGTPIGKVVAATVLCTYGQGVKRIPRIVTFHTGENRCEYNLRFDIEDV</sequence>
<name>A0A9W9IYE5_9EURO</name>
<reference evidence="1" key="2">
    <citation type="journal article" date="2023" name="IMA Fungus">
        <title>Comparative genomic study of the Penicillium genus elucidates a diverse pangenome and 15 lateral gene transfer events.</title>
        <authorList>
            <person name="Petersen C."/>
            <person name="Sorensen T."/>
            <person name="Nielsen M.R."/>
            <person name="Sondergaard T.E."/>
            <person name="Sorensen J.L."/>
            <person name="Fitzpatrick D.A."/>
            <person name="Frisvad J.C."/>
            <person name="Nielsen K.L."/>
        </authorList>
    </citation>
    <scope>NUCLEOTIDE SEQUENCE</scope>
    <source>
        <strain evidence="1">IBT 16849</strain>
    </source>
</reference>
<dbReference type="Proteomes" id="UP001150879">
    <property type="component" value="Unassembled WGS sequence"/>
</dbReference>
<protein>
    <submittedName>
        <fullName evidence="1">Uncharacterized protein</fullName>
    </submittedName>
</protein>
<dbReference type="OrthoDB" id="4364220at2759"/>
<keyword evidence="2" id="KW-1185">Reference proteome</keyword>
<gene>
    <name evidence="1" type="ORF">N7472_009910</name>
</gene>
<reference evidence="1" key="1">
    <citation type="submission" date="2022-11" db="EMBL/GenBank/DDBJ databases">
        <authorList>
            <person name="Petersen C."/>
        </authorList>
    </citation>
    <scope>NUCLEOTIDE SEQUENCE</scope>
    <source>
        <strain evidence="1">IBT 16849</strain>
    </source>
</reference>
<comment type="caution">
    <text evidence="1">The sequence shown here is derived from an EMBL/GenBank/DDBJ whole genome shotgun (WGS) entry which is preliminary data.</text>
</comment>
<evidence type="ECO:0000313" key="2">
    <source>
        <dbReference type="Proteomes" id="UP001150879"/>
    </source>
</evidence>
<accession>A0A9W9IYE5</accession>
<organism evidence="1 2">
    <name type="scientific">Penicillium cf. griseofulvum</name>
    <dbReference type="NCBI Taxonomy" id="2972120"/>
    <lineage>
        <taxon>Eukaryota</taxon>
        <taxon>Fungi</taxon>
        <taxon>Dikarya</taxon>
        <taxon>Ascomycota</taxon>
        <taxon>Pezizomycotina</taxon>
        <taxon>Eurotiomycetes</taxon>
        <taxon>Eurotiomycetidae</taxon>
        <taxon>Eurotiales</taxon>
        <taxon>Aspergillaceae</taxon>
        <taxon>Penicillium</taxon>
    </lineage>
</organism>
<proteinExistence type="predicted"/>
<dbReference type="EMBL" id="JAPQKP010000006">
    <property type="protein sequence ID" value="KAJ5185070.1"/>
    <property type="molecule type" value="Genomic_DNA"/>
</dbReference>